<organism evidence="2 3">
    <name type="scientific">Rotaria sordida</name>
    <dbReference type="NCBI Taxonomy" id="392033"/>
    <lineage>
        <taxon>Eukaryota</taxon>
        <taxon>Metazoa</taxon>
        <taxon>Spiralia</taxon>
        <taxon>Gnathifera</taxon>
        <taxon>Rotifera</taxon>
        <taxon>Eurotatoria</taxon>
        <taxon>Bdelloidea</taxon>
        <taxon>Philodinida</taxon>
        <taxon>Philodinidae</taxon>
        <taxon>Rotaria</taxon>
    </lineage>
</organism>
<reference evidence="2" key="1">
    <citation type="submission" date="2021-02" db="EMBL/GenBank/DDBJ databases">
        <authorList>
            <person name="Nowell W R."/>
        </authorList>
    </citation>
    <scope>NUCLEOTIDE SEQUENCE</scope>
</reference>
<dbReference type="AlphaFoldDB" id="A0A818UE03"/>
<proteinExistence type="predicted"/>
<evidence type="ECO:0000313" key="3">
    <source>
        <dbReference type="Proteomes" id="UP000663823"/>
    </source>
</evidence>
<dbReference type="Gene3D" id="3.60.15.10">
    <property type="entry name" value="Ribonuclease Z/Hydroxyacylglutathione hydrolase-like"/>
    <property type="match status" value="1"/>
</dbReference>
<dbReference type="SMART" id="SM00849">
    <property type="entry name" value="Lactamase_B"/>
    <property type="match status" value="1"/>
</dbReference>
<dbReference type="PANTHER" id="PTHR43319">
    <property type="entry name" value="BETA-LACTAMASE-RELATED"/>
    <property type="match status" value="1"/>
</dbReference>
<dbReference type="PANTHER" id="PTHR43319:SF3">
    <property type="entry name" value="BETA-LACTAMASE-RELATED DOMAIN-CONTAINING PROTEIN"/>
    <property type="match status" value="1"/>
</dbReference>
<dbReference type="InterPro" id="IPR012338">
    <property type="entry name" value="Beta-lactam/transpept-like"/>
</dbReference>
<dbReference type="EMBL" id="CAJOAX010001220">
    <property type="protein sequence ID" value="CAF3696682.1"/>
    <property type="molecule type" value="Genomic_DNA"/>
</dbReference>
<dbReference type="Pfam" id="PF00144">
    <property type="entry name" value="Beta-lactamase"/>
    <property type="match status" value="1"/>
</dbReference>
<dbReference type="CDD" id="cd16282">
    <property type="entry name" value="metallo-hydrolase-like_MBL-fold"/>
    <property type="match status" value="1"/>
</dbReference>
<dbReference type="Gene3D" id="3.40.710.10">
    <property type="entry name" value="DD-peptidase/beta-lactamase superfamily"/>
    <property type="match status" value="1"/>
</dbReference>
<feature type="domain" description="Metallo-beta-lactamase" evidence="1">
    <location>
        <begin position="168"/>
        <end position="360"/>
    </location>
</feature>
<dbReference type="Proteomes" id="UP000663823">
    <property type="component" value="Unassembled WGS sequence"/>
</dbReference>
<dbReference type="SUPFAM" id="SSF56281">
    <property type="entry name" value="Metallo-hydrolase/oxidoreductase"/>
    <property type="match status" value="1"/>
</dbReference>
<accession>A0A818UE03</accession>
<sequence>MIHLLEQERPVWLPGSAQGYHAFTYGWLAGELVRRVDPQKRTTGKFIREEIADRIQTKFYIGLPQEFEQRVSPLIFTDLEDILNTSMLAVYHFHNEARTHEAEIPVANGITNARSLALILASFITVQANEPVWDGNKVEMISENLATGVYAFYDKNASELNRKGGAAATSGGLIVGERGCLLIETLLNKRLNSQVQELSRKLSNNKPILFAVNTSSHGDHWYGNMYLPLTTAIIQHENAKKYIDEHLDHDKQFMIQNFGAGRGIEEIRPRTGNIIVEKGAQLRIDLGGKLVEIIDFGFGQTGGDLFVWEPQSKVLWTGNAIVALKPSLPWLLDGHVIETLETFIKVYQFLPPDARIIPGHGVMIQREDLRWHIDYLTAVQKNVQKGINEGLNQEQIVKQTTDAMKDFRGYVLFDWIHSALNVPKAYEELKSIKN</sequence>
<protein>
    <recommendedName>
        <fullName evidence="1">Metallo-beta-lactamase domain-containing protein</fullName>
    </recommendedName>
</protein>
<evidence type="ECO:0000259" key="1">
    <source>
        <dbReference type="SMART" id="SM00849"/>
    </source>
</evidence>
<gene>
    <name evidence="2" type="ORF">OTI717_LOCUS12249</name>
</gene>
<dbReference type="InterPro" id="IPR001279">
    <property type="entry name" value="Metallo-B-lactamas"/>
</dbReference>
<comment type="caution">
    <text evidence="2">The sequence shown here is derived from an EMBL/GenBank/DDBJ whole genome shotgun (WGS) entry which is preliminary data.</text>
</comment>
<dbReference type="InterPro" id="IPR001466">
    <property type="entry name" value="Beta-lactam-related"/>
</dbReference>
<dbReference type="InterPro" id="IPR052907">
    <property type="entry name" value="Beta-lactamase/esterase"/>
</dbReference>
<dbReference type="Pfam" id="PF00753">
    <property type="entry name" value="Lactamase_B"/>
    <property type="match status" value="1"/>
</dbReference>
<dbReference type="InterPro" id="IPR036866">
    <property type="entry name" value="RibonucZ/Hydroxyglut_hydro"/>
</dbReference>
<evidence type="ECO:0000313" key="2">
    <source>
        <dbReference type="EMBL" id="CAF3696682.1"/>
    </source>
</evidence>
<name>A0A818UE03_9BILA</name>
<dbReference type="SUPFAM" id="SSF56601">
    <property type="entry name" value="beta-lactamase/transpeptidase-like"/>
    <property type="match status" value="1"/>
</dbReference>